<dbReference type="Pfam" id="PF02817">
    <property type="entry name" value="E3_binding"/>
    <property type="match status" value="2"/>
</dbReference>
<dbReference type="SUPFAM" id="SSF47005">
    <property type="entry name" value="Peripheral subunit-binding domain of 2-oxo acid dehydrogenase complex"/>
    <property type="match status" value="2"/>
</dbReference>
<feature type="domain" description="Peripheral subunit-binding (PSBD)" evidence="2">
    <location>
        <begin position="10"/>
        <end position="47"/>
    </location>
</feature>
<dbReference type="InterPro" id="IPR045257">
    <property type="entry name" value="E2/Pdx1"/>
</dbReference>
<keyword evidence="4" id="KW-1185">Reference proteome</keyword>
<protein>
    <recommendedName>
        <fullName evidence="2">Peripheral subunit-binding (PSBD) domain-containing protein</fullName>
    </recommendedName>
</protein>
<dbReference type="SUPFAM" id="SSF52777">
    <property type="entry name" value="CoA-dependent acyltransferases"/>
    <property type="match status" value="1"/>
</dbReference>
<feature type="domain" description="Peripheral subunit-binding (PSBD)" evidence="2">
    <location>
        <begin position="62"/>
        <end position="99"/>
    </location>
</feature>
<evidence type="ECO:0000259" key="2">
    <source>
        <dbReference type="PROSITE" id="PS51826"/>
    </source>
</evidence>
<evidence type="ECO:0000313" key="4">
    <source>
        <dbReference type="Proteomes" id="UP001366166"/>
    </source>
</evidence>
<dbReference type="InterPro" id="IPR001078">
    <property type="entry name" value="2-oxoacid_DH_actylTfrase"/>
</dbReference>
<proteinExistence type="inferred from homology"/>
<dbReference type="KEGG" id="dmp:FAK_08360"/>
<reference evidence="4" key="1">
    <citation type="journal article" date="2023" name="Arch. Microbiol.">
        <title>Desulfoferula mesophilus gen. nov. sp. nov., a mesophilic sulfate-reducing bacterium isolated from a brackish lake sediment.</title>
        <authorList>
            <person name="Watanabe T."/>
            <person name="Yabe T."/>
            <person name="Tsuji J.M."/>
            <person name="Fukui M."/>
        </authorList>
    </citation>
    <scope>NUCLEOTIDE SEQUENCE [LARGE SCALE GENOMIC DNA]</scope>
    <source>
        <strain evidence="4">12FAK</strain>
    </source>
</reference>
<sequence length="342" mass="36217">MQELSKSQVRAMPAARALAREKGLDLAAITGSGPDGCILVKDVQASQAAPAQAPALAGASAKVTSLARKLAQQKGVDLSAVQGTGPRGRITKADVHRAAAAPAPAAGGAIAGQKVPATSMRKTIARRLSASAFTAPHIYFFSDVKMDSLLALYKDIKQEILERHGVKISVNDLLIKAVALTLEEFPHVNASFDGENIEVWQDVNVGLAVALDEGLIVPAIAEANLASLWEIASQRADLVDRARDRKLQADEIGRGTFTISSLAQYEITHFTAIINPPQSAILSVGKTQEKVVAENGQVVVRQVATLGLSVDHRIIDGAVAAQFLTSLKKKLERPALMFMELG</sequence>
<comment type="similarity">
    <text evidence="1">Belongs to the 2-oxoacid dehydrogenase family.</text>
</comment>
<gene>
    <name evidence="3" type="ORF">FAK_08360</name>
</gene>
<accession>A0AAU9EA53</accession>
<organism evidence="3 4">
    <name type="scientific">Desulfoferula mesophila</name>
    <dbReference type="NCBI Taxonomy" id="3058419"/>
    <lineage>
        <taxon>Bacteria</taxon>
        <taxon>Pseudomonadati</taxon>
        <taxon>Thermodesulfobacteriota</taxon>
        <taxon>Desulfarculia</taxon>
        <taxon>Desulfarculales</taxon>
        <taxon>Desulfarculaceae</taxon>
        <taxon>Desulfoferula</taxon>
    </lineage>
</organism>
<evidence type="ECO:0000313" key="3">
    <source>
        <dbReference type="EMBL" id="BEQ13770.1"/>
    </source>
</evidence>
<dbReference type="GO" id="GO:0016746">
    <property type="term" value="F:acyltransferase activity"/>
    <property type="evidence" value="ECO:0007669"/>
    <property type="project" value="InterPro"/>
</dbReference>
<dbReference type="InterPro" id="IPR036625">
    <property type="entry name" value="E3-bd_dom_sf"/>
</dbReference>
<dbReference type="Gene3D" id="4.10.320.10">
    <property type="entry name" value="E3-binding domain"/>
    <property type="match status" value="2"/>
</dbReference>
<dbReference type="Gene3D" id="3.30.559.10">
    <property type="entry name" value="Chloramphenicol acetyltransferase-like domain"/>
    <property type="match status" value="1"/>
</dbReference>
<dbReference type="EMBL" id="AP028679">
    <property type="protein sequence ID" value="BEQ13770.1"/>
    <property type="molecule type" value="Genomic_DNA"/>
</dbReference>
<dbReference type="PROSITE" id="PS51826">
    <property type="entry name" value="PSBD"/>
    <property type="match status" value="2"/>
</dbReference>
<dbReference type="InterPro" id="IPR004167">
    <property type="entry name" value="PSBD"/>
</dbReference>
<dbReference type="GO" id="GO:0006086">
    <property type="term" value="P:pyruvate decarboxylation to acetyl-CoA"/>
    <property type="evidence" value="ECO:0007669"/>
    <property type="project" value="InterPro"/>
</dbReference>
<dbReference type="Pfam" id="PF00198">
    <property type="entry name" value="2-oxoacid_dh"/>
    <property type="match status" value="1"/>
</dbReference>
<dbReference type="PANTHER" id="PTHR23151:SF90">
    <property type="entry name" value="DIHYDROLIPOYLLYSINE-RESIDUE ACETYLTRANSFERASE COMPONENT OF PYRUVATE DEHYDROGENASE COMPLEX, MITOCHONDRIAL-RELATED"/>
    <property type="match status" value="1"/>
</dbReference>
<dbReference type="InterPro" id="IPR023213">
    <property type="entry name" value="CAT-like_dom_sf"/>
</dbReference>
<dbReference type="PANTHER" id="PTHR23151">
    <property type="entry name" value="DIHYDROLIPOAMIDE ACETYL/SUCCINYL-TRANSFERASE-RELATED"/>
    <property type="match status" value="1"/>
</dbReference>
<dbReference type="RefSeq" id="WP_338605516.1">
    <property type="nucleotide sequence ID" value="NZ_AP028679.1"/>
</dbReference>
<evidence type="ECO:0000256" key="1">
    <source>
        <dbReference type="ARBA" id="ARBA00007317"/>
    </source>
</evidence>
<name>A0AAU9EA53_9BACT</name>
<dbReference type="GO" id="GO:0045254">
    <property type="term" value="C:pyruvate dehydrogenase complex"/>
    <property type="evidence" value="ECO:0007669"/>
    <property type="project" value="InterPro"/>
</dbReference>
<dbReference type="AlphaFoldDB" id="A0AAU9EA53"/>
<dbReference type="Proteomes" id="UP001366166">
    <property type="component" value="Chromosome"/>
</dbReference>